<sequence length="125" mass="14579">MGRKVLFGQHELTLQLTGLNRIFAIKSKVVIPYETVRHVYVDYFDAPKWMLRMPGTSIASLHLYEGSFKFANQWYFLSFGSRTPLVQLDLAGHEKYRHIIFQMDDPMRTASDIRRQLRQAAEASL</sequence>
<evidence type="ECO:0000313" key="1">
    <source>
        <dbReference type="EMBL" id="MFB9325163.1"/>
    </source>
</evidence>
<reference evidence="1 2" key="1">
    <citation type="submission" date="2024-09" db="EMBL/GenBank/DDBJ databases">
        <authorList>
            <person name="Sun Q."/>
            <person name="Mori K."/>
        </authorList>
    </citation>
    <scope>NUCLEOTIDE SEQUENCE [LARGE SCALE GENOMIC DNA]</scope>
    <source>
        <strain evidence="1 2">TISTR 2452</strain>
    </source>
</reference>
<gene>
    <name evidence="1" type="ORF">ACFFSY_04430</name>
</gene>
<organism evidence="1 2">
    <name type="scientific">Paenibacillus aurantiacus</name>
    <dbReference type="NCBI Taxonomy" id="1936118"/>
    <lineage>
        <taxon>Bacteria</taxon>
        <taxon>Bacillati</taxon>
        <taxon>Bacillota</taxon>
        <taxon>Bacilli</taxon>
        <taxon>Bacillales</taxon>
        <taxon>Paenibacillaceae</taxon>
        <taxon>Paenibacillus</taxon>
    </lineage>
</organism>
<comment type="caution">
    <text evidence="1">The sequence shown here is derived from an EMBL/GenBank/DDBJ whole genome shotgun (WGS) entry which is preliminary data.</text>
</comment>
<dbReference type="EMBL" id="JBHMDO010000009">
    <property type="protein sequence ID" value="MFB9325163.1"/>
    <property type="molecule type" value="Genomic_DNA"/>
</dbReference>
<dbReference type="Proteomes" id="UP001589747">
    <property type="component" value="Unassembled WGS sequence"/>
</dbReference>
<evidence type="ECO:0008006" key="3">
    <source>
        <dbReference type="Google" id="ProtNLM"/>
    </source>
</evidence>
<dbReference type="RefSeq" id="WP_377490469.1">
    <property type="nucleotide sequence ID" value="NZ_JBHMDO010000009.1"/>
</dbReference>
<protein>
    <recommendedName>
        <fullName evidence="3">Bacterial Pleckstrin homology domain-containing protein</fullName>
    </recommendedName>
</protein>
<keyword evidence="2" id="KW-1185">Reference proteome</keyword>
<proteinExistence type="predicted"/>
<evidence type="ECO:0000313" key="2">
    <source>
        <dbReference type="Proteomes" id="UP001589747"/>
    </source>
</evidence>
<name>A0ABV5KIW1_9BACL</name>
<accession>A0ABV5KIW1</accession>